<dbReference type="AlphaFoldDB" id="A0AA37SLE8"/>
<evidence type="ECO:0008006" key="3">
    <source>
        <dbReference type="Google" id="ProtNLM"/>
    </source>
</evidence>
<comment type="caution">
    <text evidence="1">The sequence shown here is derived from an EMBL/GenBank/DDBJ whole genome shotgun (WGS) entry which is preliminary data.</text>
</comment>
<organism evidence="1 2">
    <name type="scientific">Portibacter lacus</name>
    <dbReference type="NCBI Taxonomy" id="1099794"/>
    <lineage>
        <taxon>Bacteria</taxon>
        <taxon>Pseudomonadati</taxon>
        <taxon>Bacteroidota</taxon>
        <taxon>Saprospiria</taxon>
        <taxon>Saprospirales</taxon>
        <taxon>Haliscomenobacteraceae</taxon>
        <taxon>Portibacter</taxon>
    </lineage>
</organism>
<keyword evidence="2" id="KW-1185">Reference proteome</keyword>
<protein>
    <recommendedName>
        <fullName evidence="3">Lipocalin-like domain-containing protein</fullName>
    </recommendedName>
</protein>
<name>A0AA37SLE8_9BACT</name>
<reference evidence="1" key="2">
    <citation type="submission" date="2023-01" db="EMBL/GenBank/DDBJ databases">
        <title>Draft genome sequence of Portibacter lacus strain NBRC 108769.</title>
        <authorList>
            <person name="Sun Q."/>
            <person name="Mori K."/>
        </authorList>
    </citation>
    <scope>NUCLEOTIDE SEQUENCE</scope>
    <source>
        <strain evidence="1">NBRC 108769</strain>
    </source>
</reference>
<reference evidence="1" key="1">
    <citation type="journal article" date="2014" name="Int. J. Syst. Evol. Microbiol.">
        <title>Complete genome sequence of Corynebacterium casei LMG S-19264T (=DSM 44701T), isolated from a smear-ripened cheese.</title>
        <authorList>
            <consortium name="US DOE Joint Genome Institute (JGI-PGF)"/>
            <person name="Walter F."/>
            <person name="Albersmeier A."/>
            <person name="Kalinowski J."/>
            <person name="Ruckert C."/>
        </authorList>
    </citation>
    <scope>NUCLEOTIDE SEQUENCE</scope>
    <source>
        <strain evidence="1">NBRC 108769</strain>
    </source>
</reference>
<evidence type="ECO:0000313" key="2">
    <source>
        <dbReference type="Proteomes" id="UP001156666"/>
    </source>
</evidence>
<dbReference type="PROSITE" id="PS51257">
    <property type="entry name" value="PROKAR_LIPOPROTEIN"/>
    <property type="match status" value="1"/>
</dbReference>
<sequence>MRILALVLMTILATTSCKKDVQCPAEDFVGTYMGDTECSLGLISEEDDLVVVSKLNDDTVEIEFQGEVLVVDIKGCNLEVDGNVTLGTGIDGTASLDGNTLTVSFQKKAATIIVSECDFTGVRI</sequence>
<proteinExistence type="predicted"/>
<gene>
    <name evidence="1" type="ORF">GCM10007940_09360</name>
</gene>
<dbReference type="RefSeq" id="WP_235293122.1">
    <property type="nucleotide sequence ID" value="NZ_BSOH01000005.1"/>
</dbReference>
<dbReference type="EMBL" id="BSOH01000005">
    <property type="protein sequence ID" value="GLR16321.1"/>
    <property type="molecule type" value="Genomic_DNA"/>
</dbReference>
<dbReference type="Proteomes" id="UP001156666">
    <property type="component" value="Unassembled WGS sequence"/>
</dbReference>
<accession>A0AA37SLE8</accession>
<evidence type="ECO:0000313" key="1">
    <source>
        <dbReference type="EMBL" id="GLR16321.1"/>
    </source>
</evidence>